<feature type="non-terminal residue" evidence="1">
    <location>
        <position position="213"/>
    </location>
</feature>
<dbReference type="InterPro" id="IPR027417">
    <property type="entry name" value="P-loop_NTPase"/>
</dbReference>
<evidence type="ECO:0000313" key="2">
    <source>
        <dbReference type="Proteomes" id="UP000327439"/>
    </source>
</evidence>
<accession>A0A5J5RFU9</accession>
<keyword evidence="2" id="KW-1185">Reference proteome</keyword>
<dbReference type="Proteomes" id="UP000327439">
    <property type="component" value="Chromosome D05"/>
</dbReference>
<dbReference type="AlphaFoldDB" id="A0A5J5RFU9"/>
<evidence type="ECO:0008006" key="3">
    <source>
        <dbReference type="Google" id="ProtNLM"/>
    </source>
</evidence>
<organism evidence="1 2">
    <name type="scientific">Gossypium barbadense</name>
    <name type="common">Sea Island cotton</name>
    <name type="synonym">Hibiscus barbadensis</name>
    <dbReference type="NCBI Taxonomy" id="3634"/>
    <lineage>
        <taxon>Eukaryota</taxon>
        <taxon>Viridiplantae</taxon>
        <taxon>Streptophyta</taxon>
        <taxon>Embryophyta</taxon>
        <taxon>Tracheophyta</taxon>
        <taxon>Spermatophyta</taxon>
        <taxon>Magnoliopsida</taxon>
        <taxon>eudicotyledons</taxon>
        <taxon>Gunneridae</taxon>
        <taxon>Pentapetalae</taxon>
        <taxon>rosids</taxon>
        <taxon>malvids</taxon>
        <taxon>Malvales</taxon>
        <taxon>Malvaceae</taxon>
        <taxon>Malvoideae</taxon>
        <taxon>Gossypium</taxon>
    </lineage>
</organism>
<dbReference type="GO" id="GO:0000725">
    <property type="term" value="P:recombinational repair"/>
    <property type="evidence" value="ECO:0007669"/>
    <property type="project" value="TreeGrafter"/>
</dbReference>
<dbReference type="Gene3D" id="3.40.50.300">
    <property type="entry name" value="P-loop containing nucleotide triphosphate hydrolases"/>
    <property type="match status" value="1"/>
</dbReference>
<name>A0A5J5RFU9_GOSBA</name>
<evidence type="ECO:0000313" key="1">
    <source>
        <dbReference type="EMBL" id="KAB2029054.1"/>
    </source>
</evidence>
<dbReference type="Pfam" id="PF13481">
    <property type="entry name" value="AAA_25"/>
    <property type="match status" value="1"/>
</dbReference>
<dbReference type="PANTHER" id="PTHR32472">
    <property type="entry name" value="DNA REPAIR PROTEIN RADA"/>
    <property type="match status" value="1"/>
</dbReference>
<proteinExistence type="predicted"/>
<sequence length="213" mass="23311">SWIAFCPLYSKNGQISPYTLDQIANCLSFVENLFIIAIKVREKIVLRSWLPKDAGDVKTVGLIDVMSGIEKMNYRIPLLGPFGTEVARVLGSGLVPGLLVLIGGDPGVGKSTLLLQTAALIADGHDSDRPASVVCVSGEEVRRMDKRVSTAAKLGYKDCIVPMSAGQLLIWGTERMKGLFLYLTVDCVVYIKWLLLCFPSATSLFEYLHELTD</sequence>
<dbReference type="EMBL" id="CM018219">
    <property type="protein sequence ID" value="KAB2029054.1"/>
    <property type="molecule type" value="Genomic_DNA"/>
</dbReference>
<gene>
    <name evidence="1" type="ORF">ES319_D05G137200v1</name>
</gene>
<reference evidence="2" key="1">
    <citation type="journal article" date="2020" name="Nat. Genet.">
        <title>Genomic diversifications of five Gossypium allopolyploid species and their impact on cotton improvement.</title>
        <authorList>
            <person name="Chen Z.J."/>
            <person name="Sreedasyam A."/>
            <person name="Ando A."/>
            <person name="Song Q."/>
            <person name="De Santiago L.M."/>
            <person name="Hulse-Kemp A.M."/>
            <person name="Ding M."/>
            <person name="Ye W."/>
            <person name="Kirkbride R.C."/>
            <person name="Jenkins J."/>
            <person name="Plott C."/>
            <person name="Lovell J."/>
            <person name="Lin Y.M."/>
            <person name="Vaughn R."/>
            <person name="Liu B."/>
            <person name="Simpson S."/>
            <person name="Scheffler B.E."/>
            <person name="Wen L."/>
            <person name="Saski C.A."/>
            <person name="Grover C.E."/>
            <person name="Hu G."/>
            <person name="Conover J.L."/>
            <person name="Carlson J.W."/>
            <person name="Shu S."/>
            <person name="Boston L.B."/>
            <person name="Williams M."/>
            <person name="Peterson D.G."/>
            <person name="McGee K."/>
            <person name="Jones D.C."/>
            <person name="Wendel J.F."/>
            <person name="Stelly D.M."/>
            <person name="Grimwood J."/>
            <person name="Schmutz J."/>
        </authorList>
    </citation>
    <scope>NUCLEOTIDE SEQUENCE [LARGE SCALE GENOMIC DNA]</scope>
    <source>
        <strain evidence="2">cv. 3-79</strain>
    </source>
</reference>
<protein>
    <recommendedName>
        <fullName evidence="3">RecA family profile 1 domain-containing protein</fullName>
    </recommendedName>
</protein>
<dbReference type="OrthoDB" id="41505at2759"/>
<dbReference type="PANTHER" id="PTHR32472:SF10">
    <property type="entry name" value="DNA REPAIR PROTEIN RADA-LIKE PROTEIN"/>
    <property type="match status" value="1"/>
</dbReference>
<dbReference type="SUPFAM" id="SSF52540">
    <property type="entry name" value="P-loop containing nucleoside triphosphate hydrolases"/>
    <property type="match status" value="1"/>
</dbReference>